<proteinExistence type="predicted"/>
<evidence type="ECO:0000313" key="1">
    <source>
        <dbReference type="EMBL" id="MFC6261863.1"/>
    </source>
</evidence>
<organism evidence="1 2">
    <name type="scientific">Levilactobacillus fujinensis</name>
    <dbReference type="NCBI Taxonomy" id="2486024"/>
    <lineage>
        <taxon>Bacteria</taxon>
        <taxon>Bacillati</taxon>
        <taxon>Bacillota</taxon>
        <taxon>Bacilli</taxon>
        <taxon>Lactobacillales</taxon>
        <taxon>Lactobacillaceae</taxon>
        <taxon>Levilactobacillus</taxon>
    </lineage>
</organism>
<gene>
    <name evidence="1" type="ORF">ACFP1C_13090</name>
</gene>
<name>A0ABW1TM09_9LACO</name>
<reference evidence="2" key="1">
    <citation type="journal article" date="2019" name="Int. J. Syst. Evol. Microbiol.">
        <title>The Global Catalogue of Microorganisms (GCM) 10K type strain sequencing project: providing services to taxonomists for standard genome sequencing and annotation.</title>
        <authorList>
            <consortium name="The Broad Institute Genomics Platform"/>
            <consortium name="The Broad Institute Genome Sequencing Center for Infectious Disease"/>
            <person name="Wu L."/>
            <person name="Ma J."/>
        </authorList>
    </citation>
    <scope>NUCLEOTIDE SEQUENCE [LARGE SCALE GENOMIC DNA]</scope>
    <source>
        <strain evidence="2">CCM 8908</strain>
    </source>
</reference>
<dbReference type="RefSeq" id="WP_125688687.1">
    <property type="nucleotide sequence ID" value="NZ_JBHSSI010000084.1"/>
</dbReference>
<accession>A0ABW1TM09</accession>
<comment type="caution">
    <text evidence="1">The sequence shown here is derived from an EMBL/GenBank/DDBJ whole genome shotgun (WGS) entry which is preliminary data.</text>
</comment>
<sequence>MLTYKIGDLVLAKLGTTPLVGVVVYKDVKRSRYLIRFSGVQQDYYAEDELTSYVPNENPWAKK</sequence>
<dbReference type="Proteomes" id="UP001596283">
    <property type="component" value="Unassembled WGS sequence"/>
</dbReference>
<protein>
    <submittedName>
        <fullName evidence="1">Uncharacterized protein</fullName>
    </submittedName>
</protein>
<dbReference type="EMBL" id="JBHSSI010000084">
    <property type="protein sequence ID" value="MFC6261863.1"/>
    <property type="molecule type" value="Genomic_DNA"/>
</dbReference>
<keyword evidence="2" id="KW-1185">Reference proteome</keyword>
<evidence type="ECO:0000313" key="2">
    <source>
        <dbReference type="Proteomes" id="UP001596283"/>
    </source>
</evidence>